<evidence type="ECO:0000256" key="6">
    <source>
        <dbReference type="RuleBase" id="RU361200"/>
    </source>
</evidence>
<dbReference type="InterPro" id="IPR040686">
    <property type="entry name" value="PurK_C"/>
</dbReference>
<evidence type="ECO:0000256" key="1">
    <source>
        <dbReference type="ARBA" id="ARBA00022598"/>
    </source>
</evidence>
<reference evidence="8 9" key="1">
    <citation type="submission" date="2016-10" db="EMBL/GenBank/DDBJ databases">
        <authorList>
            <person name="de Groot N.N."/>
        </authorList>
    </citation>
    <scope>NUCLEOTIDE SEQUENCE [LARGE SCALE GENOMIC DNA]</scope>
    <source>
        <strain evidence="8 9">DSM 22489</strain>
    </source>
</reference>
<dbReference type="NCBIfam" id="NF004679">
    <property type="entry name" value="PRK06019.1-5"/>
    <property type="match status" value="1"/>
</dbReference>
<keyword evidence="3 5" id="KW-0658">Purine biosynthesis</keyword>
<dbReference type="GO" id="GO:0005524">
    <property type="term" value="F:ATP binding"/>
    <property type="evidence" value="ECO:0007669"/>
    <property type="project" value="UniProtKB-UniRule"/>
</dbReference>
<comment type="catalytic activity">
    <reaction evidence="5 6">
        <text>5-amino-1-(5-phospho-beta-D-ribosyl)imidazole + hydrogencarbonate + ATP = 5-carboxyamino-1-(5-phospho-D-ribosyl)imidazole + ADP + phosphate + 2 H(+)</text>
        <dbReference type="Rhea" id="RHEA:19317"/>
        <dbReference type="ChEBI" id="CHEBI:15378"/>
        <dbReference type="ChEBI" id="CHEBI:17544"/>
        <dbReference type="ChEBI" id="CHEBI:30616"/>
        <dbReference type="ChEBI" id="CHEBI:43474"/>
        <dbReference type="ChEBI" id="CHEBI:58730"/>
        <dbReference type="ChEBI" id="CHEBI:137981"/>
        <dbReference type="ChEBI" id="CHEBI:456216"/>
        <dbReference type="EC" id="6.3.4.18"/>
    </reaction>
</comment>
<accession>A0A1H5YH92</accession>
<feature type="binding site" evidence="5">
    <location>
        <position position="98"/>
    </location>
    <ligand>
        <name>ATP</name>
        <dbReference type="ChEBI" id="CHEBI:30616"/>
    </ligand>
</feature>
<comment type="pathway">
    <text evidence="5 6">Purine metabolism; IMP biosynthesis via de novo pathway; 5-amino-1-(5-phospho-D-ribosyl)imidazole-4-carboxylate from 5-amino-1-(5-phospho-D-ribosyl)imidazole (N5-CAIR route): step 1/2.</text>
</comment>
<dbReference type="Gene3D" id="3.30.470.20">
    <property type="entry name" value="ATP-grasp fold, B domain"/>
    <property type="match status" value="1"/>
</dbReference>
<feature type="binding site" evidence="5">
    <location>
        <begin position="173"/>
        <end position="176"/>
    </location>
    <ligand>
        <name>ATP</name>
        <dbReference type="ChEBI" id="CHEBI:30616"/>
    </ligand>
</feature>
<dbReference type="EMBL" id="FNVA01000003">
    <property type="protein sequence ID" value="SEG22766.1"/>
    <property type="molecule type" value="Genomic_DNA"/>
</dbReference>
<dbReference type="RefSeq" id="WP_103933147.1">
    <property type="nucleotide sequence ID" value="NZ_FNVA01000003.1"/>
</dbReference>
<sequence length="365" mass="39757">MSSRPRIGILGAGQLALMLAEAARPLGIDILCAGQPNDCASQVATVYKVDLEDRAEVRAFAENVDVLTLESENVDAAILEDLPKLAPNARAVRIAQDRLYEKDFLRSQGIDTAPYAAVSSLRDLRTALEWIGAPSILKTRRLGYDGRGQVRILHPDDAAAAWAHTGGAPCILEGMVAFDRELSLIAARSTTGEIAFYPLIHNEHREGILRVSVAPWLDAELQSLAESHLSKLLTALQYVGVLTVEFFAAGRTLIANEMAPRVHNSGHWTIEGSETSQFANHLRAIAGSELGLSLGATTSRPTVMLNCIGSMPSLEETAKFPELFRHDYGKAARPGRKVGHLTCFAEHKATIAEWERRLNDSETFV</sequence>
<dbReference type="FunFam" id="3.30.1490.20:FF:000015">
    <property type="entry name" value="N5-carboxyaminoimidazole ribonucleotide synthase"/>
    <property type="match status" value="1"/>
</dbReference>
<dbReference type="AlphaFoldDB" id="A0A1H5YH92"/>
<dbReference type="SUPFAM" id="SSF52440">
    <property type="entry name" value="PreATP-grasp domain"/>
    <property type="match status" value="1"/>
</dbReference>
<organism evidence="8 9">
    <name type="scientific">Bryocella elongata</name>
    <dbReference type="NCBI Taxonomy" id="863522"/>
    <lineage>
        <taxon>Bacteria</taxon>
        <taxon>Pseudomonadati</taxon>
        <taxon>Acidobacteriota</taxon>
        <taxon>Terriglobia</taxon>
        <taxon>Terriglobales</taxon>
        <taxon>Acidobacteriaceae</taxon>
        <taxon>Bryocella</taxon>
    </lineage>
</organism>
<comment type="subunit">
    <text evidence="5 6">Homodimer.</text>
</comment>
<dbReference type="GO" id="GO:0004638">
    <property type="term" value="F:phosphoribosylaminoimidazole carboxylase activity"/>
    <property type="evidence" value="ECO:0007669"/>
    <property type="project" value="InterPro"/>
</dbReference>
<keyword evidence="9" id="KW-1185">Reference proteome</keyword>
<dbReference type="PANTHER" id="PTHR11609">
    <property type="entry name" value="PURINE BIOSYNTHESIS PROTEIN 6/7, PUR6/7"/>
    <property type="match status" value="1"/>
</dbReference>
<dbReference type="InterPro" id="IPR016185">
    <property type="entry name" value="PreATP-grasp_dom_sf"/>
</dbReference>
<gene>
    <name evidence="5 6" type="primary">purK</name>
    <name evidence="8" type="ORF">SAMN05421819_2283</name>
</gene>
<dbReference type="GO" id="GO:0005829">
    <property type="term" value="C:cytosol"/>
    <property type="evidence" value="ECO:0007669"/>
    <property type="project" value="TreeGrafter"/>
</dbReference>
<dbReference type="PROSITE" id="PS50975">
    <property type="entry name" value="ATP_GRASP"/>
    <property type="match status" value="1"/>
</dbReference>
<dbReference type="InterPro" id="IPR005875">
    <property type="entry name" value="PurK"/>
</dbReference>
<dbReference type="Pfam" id="PF02222">
    <property type="entry name" value="ATP-grasp"/>
    <property type="match status" value="1"/>
</dbReference>
<dbReference type="NCBIfam" id="TIGR01161">
    <property type="entry name" value="purK"/>
    <property type="match status" value="1"/>
</dbReference>
<proteinExistence type="inferred from homology"/>
<comment type="similarity">
    <text evidence="5 6">Belongs to the PurK/PurT family.</text>
</comment>
<comment type="function">
    <text evidence="5">Catalyzes the ATP-dependent conversion of 5-aminoimidazole ribonucleotide (AIR) and HCO(3)(-) to N5-carboxyaminoimidazole ribonucleotide (N5-CAIR).</text>
</comment>
<feature type="domain" description="ATP-grasp" evidence="7">
    <location>
        <begin position="102"/>
        <end position="286"/>
    </location>
</feature>
<dbReference type="GO" id="GO:0046872">
    <property type="term" value="F:metal ion binding"/>
    <property type="evidence" value="ECO:0007669"/>
    <property type="project" value="InterPro"/>
</dbReference>
<evidence type="ECO:0000256" key="3">
    <source>
        <dbReference type="ARBA" id="ARBA00022755"/>
    </source>
</evidence>
<dbReference type="InterPro" id="IPR011761">
    <property type="entry name" value="ATP-grasp"/>
</dbReference>
<feature type="binding site" evidence="5">
    <location>
        <position position="181"/>
    </location>
    <ligand>
        <name>ATP</name>
        <dbReference type="ChEBI" id="CHEBI:30616"/>
    </ligand>
</feature>
<feature type="binding site" evidence="5">
    <location>
        <position position="138"/>
    </location>
    <ligand>
        <name>ATP</name>
        <dbReference type="ChEBI" id="CHEBI:30616"/>
    </ligand>
</feature>
<dbReference type="OrthoDB" id="9804625at2"/>
<dbReference type="HAMAP" id="MF_01928">
    <property type="entry name" value="PurK"/>
    <property type="match status" value="1"/>
</dbReference>
<dbReference type="SUPFAM" id="SSF51246">
    <property type="entry name" value="Rudiment single hybrid motif"/>
    <property type="match status" value="1"/>
</dbReference>
<dbReference type="InterPro" id="IPR013815">
    <property type="entry name" value="ATP_grasp_subdomain_1"/>
</dbReference>
<dbReference type="Gene3D" id="3.40.50.20">
    <property type="match status" value="1"/>
</dbReference>
<feature type="binding site" evidence="5">
    <location>
        <begin position="256"/>
        <end position="257"/>
    </location>
    <ligand>
        <name>ATP</name>
        <dbReference type="ChEBI" id="CHEBI:30616"/>
    </ligand>
</feature>
<dbReference type="SUPFAM" id="SSF56059">
    <property type="entry name" value="Glutathione synthetase ATP-binding domain-like"/>
    <property type="match status" value="1"/>
</dbReference>
<dbReference type="GO" id="GO:0034028">
    <property type="term" value="F:5-(carboxyamino)imidazole ribonucleotide synthase activity"/>
    <property type="evidence" value="ECO:0007669"/>
    <property type="project" value="UniProtKB-UniRule"/>
</dbReference>
<dbReference type="InterPro" id="IPR003135">
    <property type="entry name" value="ATP-grasp_carboxylate-amine"/>
</dbReference>
<feature type="binding site" evidence="5">
    <location>
        <begin position="143"/>
        <end position="149"/>
    </location>
    <ligand>
        <name>ATP</name>
        <dbReference type="ChEBI" id="CHEBI:30616"/>
    </ligand>
</feature>
<dbReference type="InterPro" id="IPR011054">
    <property type="entry name" value="Rudment_hybrid_motif"/>
</dbReference>
<dbReference type="Gene3D" id="3.30.1490.20">
    <property type="entry name" value="ATP-grasp fold, A domain"/>
    <property type="match status" value="1"/>
</dbReference>
<keyword evidence="2 5" id="KW-0547">Nucleotide-binding</keyword>
<dbReference type="Pfam" id="PF17769">
    <property type="entry name" value="PurK_C"/>
    <property type="match status" value="1"/>
</dbReference>
<evidence type="ECO:0000256" key="4">
    <source>
        <dbReference type="ARBA" id="ARBA00022840"/>
    </source>
</evidence>
<dbReference type="GO" id="GO:0006189">
    <property type="term" value="P:'de novo' IMP biosynthetic process"/>
    <property type="evidence" value="ECO:0007669"/>
    <property type="project" value="UniProtKB-UniRule"/>
</dbReference>
<evidence type="ECO:0000256" key="2">
    <source>
        <dbReference type="ARBA" id="ARBA00022741"/>
    </source>
</evidence>
<evidence type="ECO:0000256" key="5">
    <source>
        <dbReference type="HAMAP-Rule" id="MF_01928"/>
    </source>
</evidence>
<comment type="function">
    <text evidence="6">Catalyzes the ATP-dependent conversion of 5-aminoimidazole ribonucleotide (AIR) and HCO(3)- to N5-carboxyaminoimidazole ribonucleotide (N5-CAIR).</text>
</comment>
<dbReference type="Proteomes" id="UP000236728">
    <property type="component" value="Unassembled WGS sequence"/>
</dbReference>
<dbReference type="InterPro" id="IPR054350">
    <property type="entry name" value="PurT/PurK_preATP-grasp"/>
</dbReference>
<name>A0A1H5YH92_9BACT</name>
<dbReference type="PANTHER" id="PTHR11609:SF5">
    <property type="entry name" value="PHOSPHORIBOSYLAMINOIMIDAZOLE CARBOXYLASE"/>
    <property type="match status" value="1"/>
</dbReference>
<evidence type="ECO:0000313" key="9">
    <source>
        <dbReference type="Proteomes" id="UP000236728"/>
    </source>
</evidence>
<evidence type="ECO:0000313" key="8">
    <source>
        <dbReference type="EMBL" id="SEG22766.1"/>
    </source>
</evidence>
<keyword evidence="1 5" id="KW-0436">Ligase</keyword>
<dbReference type="UniPathway" id="UPA00074">
    <property type="reaction ID" value="UER00942"/>
</dbReference>
<evidence type="ECO:0000259" key="7">
    <source>
        <dbReference type="PROSITE" id="PS50975"/>
    </source>
</evidence>
<dbReference type="EC" id="6.3.4.18" evidence="5 6"/>
<dbReference type="Pfam" id="PF22660">
    <property type="entry name" value="RS_preATP-grasp-like"/>
    <property type="match status" value="1"/>
</dbReference>
<feature type="binding site" evidence="5">
    <location>
        <position position="204"/>
    </location>
    <ligand>
        <name>ATP</name>
        <dbReference type="ChEBI" id="CHEBI:30616"/>
    </ligand>
</feature>
<protein>
    <recommendedName>
        <fullName evidence="5 6">N5-carboxyaminoimidazole ribonucleotide synthase</fullName>
        <shortName evidence="5 6">N5-CAIR synthase</shortName>
        <ecNumber evidence="5 6">6.3.4.18</ecNumber>
    </recommendedName>
    <alternativeName>
        <fullName evidence="5 6">5-(carboxyamino)imidazole ribonucleotide synthetase</fullName>
    </alternativeName>
</protein>
<keyword evidence="4 5" id="KW-0067">ATP-binding</keyword>